<evidence type="ECO:0000313" key="2">
    <source>
        <dbReference type="EMBL" id="QOR17982.1"/>
    </source>
</evidence>
<dbReference type="Gene3D" id="3.40.50.150">
    <property type="entry name" value="Vaccinia Virus protein VP39"/>
    <property type="match status" value="1"/>
</dbReference>
<dbReference type="GO" id="GO:0032259">
    <property type="term" value="P:methylation"/>
    <property type="evidence" value="ECO:0007669"/>
    <property type="project" value="UniProtKB-KW"/>
</dbReference>
<evidence type="ECO:0000259" key="1">
    <source>
        <dbReference type="Pfam" id="PF13649"/>
    </source>
</evidence>
<dbReference type="PANTHER" id="PTHR43667:SF2">
    <property type="entry name" value="FATTY ACID C-METHYL TRANSFERASE"/>
    <property type="match status" value="1"/>
</dbReference>
<keyword evidence="2" id="KW-0489">Methyltransferase</keyword>
<gene>
    <name evidence="2" type="ORF">INP94_03635</name>
</gene>
<keyword evidence="2" id="KW-0808">Transferase</keyword>
<dbReference type="SUPFAM" id="SSF53335">
    <property type="entry name" value="S-adenosyl-L-methionine-dependent methyltransferases"/>
    <property type="match status" value="1"/>
</dbReference>
<dbReference type="EMBL" id="CP063120">
    <property type="protein sequence ID" value="QOR17982.1"/>
    <property type="molecule type" value="Genomic_DNA"/>
</dbReference>
<name>A0A7M1NYF9_HAEPA</name>
<protein>
    <submittedName>
        <fullName evidence="2">Class I SAM-dependent methyltransferase</fullName>
    </submittedName>
</protein>
<dbReference type="PANTHER" id="PTHR43667">
    <property type="entry name" value="CYCLOPROPANE-FATTY-ACYL-PHOSPHOLIPID SYNTHASE"/>
    <property type="match status" value="1"/>
</dbReference>
<dbReference type="GO" id="GO:0008168">
    <property type="term" value="F:methyltransferase activity"/>
    <property type="evidence" value="ECO:0007669"/>
    <property type="project" value="UniProtKB-KW"/>
</dbReference>
<dbReference type="InterPro" id="IPR029063">
    <property type="entry name" value="SAM-dependent_MTases_sf"/>
</dbReference>
<dbReference type="Pfam" id="PF13649">
    <property type="entry name" value="Methyltransf_25"/>
    <property type="match status" value="1"/>
</dbReference>
<proteinExistence type="predicted"/>
<organism evidence="2 3">
    <name type="scientific">Haemophilus parainfluenzae</name>
    <dbReference type="NCBI Taxonomy" id="729"/>
    <lineage>
        <taxon>Bacteria</taxon>
        <taxon>Pseudomonadati</taxon>
        <taxon>Pseudomonadota</taxon>
        <taxon>Gammaproteobacteria</taxon>
        <taxon>Pasteurellales</taxon>
        <taxon>Pasteurellaceae</taxon>
        <taxon>Haemophilus</taxon>
    </lineage>
</organism>
<dbReference type="Proteomes" id="UP000595009">
    <property type="component" value="Chromosome"/>
</dbReference>
<evidence type="ECO:0000313" key="3">
    <source>
        <dbReference type="Proteomes" id="UP000595009"/>
    </source>
</evidence>
<dbReference type="InterPro" id="IPR050723">
    <property type="entry name" value="CFA/CMAS"/>
</dbReference>
<dbReference type="AlphaFoldDB" id="A0A7M1NYF9"/>
<reference evidence="2 3" key="1">
    <citation type="submission" date="2020-10" db="EMBL/GenBank/DDBJ databases">
        <title>Genomic diversity and antimicrobial resistance of Haemophilus colonising the airways of young children with cystic fibrosis.</title>
        <authorList>
            <person name="Watts S.C."/>
            <person name="Judd L.M."/>
            <person name="Carzino R."/>
            <person name="Ranganathan S."/>
            <person name="Holt K.E."/>
        </authorList>
    </citation>
    <scope>NUCLEOTIDE SEQUENCE [LARGE SCALE GENOMIC DNA]</scope>
    <source>
        <strain evidence="2 3">M1C137_2</strain>
    </source>
</reference>
<dbReference type="InterPro" id="IPR041698">
    <property type="entry name" value="Methyltransf_25"/>
</dbReference>
<feature type="domain" description="Methyltransferase" evidence="1">
    <location>
        <begin position="63"/>
        <end position="147"/>
    </location>
</feature>
<dbReference type="RefSeq" id="WP_197544052.1">
    <property type="nucleotide sequence ID" value="NZ_CP063120.1"/>
</dbReference>
<sequence>MIINDINFNDLYQQHLKSCNHYNLPPTKWDKKAPKMAENLVGKPSRYNETLLKAMNVQPDETVLDIGCGPGTFVIPLAQQCQAVYALDYSQGMLEMVQQYKEKHQLNNITLLHKSWSDNWDDVPQADVILASRSTLVDDLDDMIEKLQSKAKKRVFLTSVTQRHFLDEGVFEAIGRDDVGFPTYIYLVNRLYQKGIHANVSFIETESGHFQGETFEDLLNSVEFSLGNLTEKEKQDLAQFYQQKQINNEPIKHGQRKWALIWWEVE</sequence>
<accession>A0A7M1NYF9</accession>
<dbReference type="CDD" id="cd02440">
    <property type="entry name" value="AdoMet_MTases"/>
    <property type="match status" value="1"/>
</dbReference>